<dbReference type="InterPro" id="IPR043157">
    <property type="entry name" value="Dynein_AAA1S"/>
</dbReference>
<dbReference type="Gene3D" id="1.20.920.20">
    <property type="match status" value="1"/>
</dbReference>
<keyword evidence="11" id="KW-0505">Motor protein</keyword>
<gene>
    <name evidence="17" type="ORF">MCOS_LOCUS6339</name>
</gene>
<dbReference type="FunFam" id="1.20.920.30:FF:000003">
    <property type="entry name" value="Dynein axonemal heavy chain 17"/>
    <property type="match status" value="1"/>
</dbReference>
<feature type="region of interest" description="Disordered" evidence="15">
    <location>
        <begin position="1021"/>
        <end position="1050"/>
    </location>
</feature>
<dbReference type="Pfam" id="PF17852">
    <property type="entry name" value="Dynein_AAA_lid"/>
    <property type="match status" value="1"/>
</dbReference>
<evidence type="ECO:0000256" key="10">
    <source>
        <dbReference type="ARBA" id="ARBA00023069"/>
    </source>
</evidence>
<dbReference type="InterPro" id="IPR003593">
    <property type="entry name" value="AAA+_ATPase"/>
</dbReference>
<evidence type="ECO:0000256" key="7">
    <source>
        <dbReference type="ARBA" id="ARBA00022840"/>
    </source>
</evidence>
<dbReference type="InterPro" id="IPR043160">
    <property type="entry name" value="Dynein_C_barrel"/>
</dbReference>
<dbReference type="Pfam" id="PF08385">
    <property type="entry name" value="DHC_N1"/>
    <property type="match status" value="1"/>
</dbReference>
<comment type="subcellular location">
    <subcellularLocation>
        <location evidence="1">Cytoplasm</location>
        <location evidence="1">Cytoskeleton</location>
        <location evidence="1">Cilium axoneme</location>
    </subcellularLocation>
</comment>
<dbReference type="GO" id="GO:0007018">
    <property type="term" value="P:microtubule-based movement"/>
    <property type="evidence" value="ECO:0007669"/>
    <property type="project" value="InterPro"/>
</dbReference>
<feature type="coiled-coil region" evidence="14">
    <location>
        <begin position="3416"/>
        <end position="3460"/>
    </location>
</feature>
<keyword evidence="13" id="KW-0966">Cell projection</keyword>
<dbReference type="Pfam" id="PF12775">
    <property type="entry name" value="AAA_7"/>
    <property type="match status" value="1"/>
</dbReference>
<dbReference type="Pfam" id="PF12774">
    <property type="entry name" value="AAA_6"/>
    <property type="match status" value="1"/>
</dbReference>
<feature type="domain" description="AAA+ ATPase" evidence="16">
    <location>
        <begin position="2599"/>
        <end position="2745"/>
    </location>
</feature>
<dbReference type="FunFam" id="3.40.50.300:FF:000411">
    <property type="entry name" value="dynein heavy chain 17, axonemal"/>
    <property type="match status" value="1"/>
</dbReference>
<dbReference type="Gene3D" id="1.20.140.100">
    <property type="entry name" value="Dynein heavy chain, N-terminal domain 2"/>
    <property type="match status" value="1"/>
</dbReference>
<dbReference type="FunFam" id="1.20.920.20:FF:000003">
    <property type="entry name" value="Dynein axonemal heavy chain 17"/>
    <property type="match status" value="1"/>
</dbReference>
<keyword evidence="3" id="KW-0963">Cytoplasm</keyword>
<dbReference type="PANTHER" id="PTHR45703">
    <property type="entry name" value="DYNEIN HEAVY CHAIN"/>
    <property type="match status" value="1"/>
</dbReference>
<evidence type="ECO:0000259" key="16">
    <source>
        <dbReference type="SMART" id="SM00382"/>
    </source>
</evidence>
<dbReference type="FunFam" id="1.20.58.1120:FF:000002">
    <property type="entry name" value="Dynein heavy chain 9, axonemal"/>
    <property type="match status" value="1"/>
</dbReference>
<dbReference type="Pfam" id="PF08393">
    <property type="entry name" value="DHC_N2"/>
    <property type="match status" value="1"/>
</dbReference>
<dbReference type="GO" id="GO:0005858">
    <property type="term" value="C:axonemal dynein complex"/>
    <property type="evidence" value="ECO:0007669"/>
    <property type="project" value="UniProtKB-ARBA"/>
</dbReference>
<dbReference type="GO" id="GO:0005874">
    <property type="term" value="C:microtubule"/>
    <property type="evidence" value="ECO:0007669"/>
    <property type="project" value="UniProtKB-KW"/>
</dbReference>
<dbReference type="Gene3D" id="3.20.180.20">
    <property type="entry name" value="Dynein heavy chain, N-terminal domain 2"/>
    <property type="match status" value="1"/>
</dbReference>
<evidence type="ECO:0000256" key="4">
    <source>
        <dbReference type="ARBA" id="ARBA00022701"/>
    </source>
</evidence>
<keyword evidence="10" id="KW-0969">Cilium</keyword>
<dbReference type="GO" id="GO:0005524">
    <property type="term" value="F:ATP binding"/>
    <property type="evidence" value="ECO:0007669"/>
    <property type="project" value="UniProtKB-KW"/>
</dbReference>
<dbReference type="Pfam" id="PF17857">
    <property type="entry name" value="AAA_lid_1"/>
    <property type="match status" value="1"/>
</dbReference>
<dbReference type="Gene3D" id="6.10.140.1060">
    <property type="match status" value="1"/>
</dbReference>
<dbReference type="Gene3D" id="1.10.287.2620">
    <property type="match status" value="1"/>
</dbReference>
<evidence type="ECO:0000256" key="6">
    <source>
        <dbReference type="ARBA" id="ARBA00022741"/>
    </source>
</evidence>
<dbReference type="FunFam" id="3.40.50.300:FF:000219">
    <property type="entry name" value="Dynein axonemal heavy chain 17"/>
    <property type="match status" value="1"/>
</dbReference>
<feature type="compositionally biased region" description="Acidic residues" evidence="15">
    <location>
        <begin position="1036"/>
        <end position="1050"/>
    </location>
</feature>
<dbReference type="InterPro" id="IPR024317">
    <property type="entry name" value="Dynein_heavy_chain_D4_dom"/>
</dbReference>
<dbReference type="GO" id="GO:0097729">
    <property type="term" value="C:9+2 motile cilium"/>
    <property type="evidence" value="ECO:0007669"/>
    <property type="project" value="UniProtKB-ARBA"/>
</dbReference>
<dbReference type="Pfam" id="PF03028">
    <property type="entry name" value="Dynein_heavy"/>
    <property type="match status" value="1"/>
</dbReference>
<evidence type="ECO:0000313" key="17">
    <source>
        <dbReference type="EMBL" id="VDD80336.1"/>
    </source>
</evidence>
<evidence type="ECO:0000313" key="18">
    <source>
        <dbReference type="Proteomes" id="UP000267029"/>
    </source>
</evidence>
<dbReference type="InterPro" id="IPR035706">
    <property type="entry name" value="AAA_9"/>
</dbReference>
<comment type="similarity">
    <text evidence="2">Belongs to the dynein heavy chain family.</text>
</comment>
<evidence type="ECO:0000256" key="5">
    <source>
        <dbReference type="ARBA" id="ARBA00022737"/>
    </source>
</evidence>
<keyword evidence="8" id="KW-0243">Dynein</keyword>
<dbReference type="FunFam" id="1.20.1270.280:FF:000003">
    <property type="entry name" value="Dynein axonemal heavy chain 17"/>
    <property type="match status" value="1"/>
</dbReference>
<evidence type="ECO:0000256" key="12">
    <source>
        <dbReference type="ARBA" id="ARBA00023212"/>
    </source>
</evidence>
<dbReference type="InterPro" id="IPR042222">
    <property type="entry name" value="Dynein_2_N"/>
</dbReference>
<dbReference type="GO" id="GO:0045505">
    <property type="term" value="F:dynein intermediate chain binding"/>
    <property type="evidence" value="ECO:0007669"/>
    <property type="project" value="InterPro"/>
</dbReference>
<dbReference type="Pfam" id="PF18199">
    <property type="entry name" value="Dynein_C"/>
    <property type="match status" value="1"/>
</dbReference>
<evidence type="ECO:0000256" key="11">
    <source>
        <dbReference type="ARBA" id="ARBA00023175"/>
    </source>
</evidence>
<dbReference type="FunFam" id="1.10.8.1220:FF:000001">
    <property type="entry name" value="Dynein axonemal heavy chain 5"/>
    <property type="match status" value="1"/>
</dbReference>
<proteinExistence type="inferred from homology"/>
<dbReference type="GO" id="GO:0008017">
    <property type="term" value="F:microtubule binding"/>
    <property type="evidence" value="ECO:0007669"/>
    <property type="project" value="UniProtKB-ARBA"/>
</dbReference>
<dbReference type="Gene3D" id="1.20.920.30">
    <property type="match status" value="1"/>
</dbReference>
<dbReference type="Gene3D" id="1.20.1270.280">
    <property type="match status" value="1"/>
</dbReference>
<evidence type="ECO:0000256" key="15">
    <source>
        <dbReference type="SAM" id="MobiDB-lite"/>
    </source>
</evidence>
<dbReference type="Gene3D" id="1.20.58.1120">
    <property type="match status" value="1"/>
</dbReference>
<evidence type="ECO:0000256" key="13">
    <source>
        <dbReference type="ARBA" id="ARBA00023273"/>
    </source>
</evidence>
<reference evidence="17 18" key="1">
    <citation type="submission" date="2018-10" db="EMBL/GenBank/DDBJ databases">
        <authorList>
            <consortium name="Pathogen Informatics"/>
        </authorList>
    </citation>
    <scope>NUCLEOTIDE SEQUENCE [LARGE SCALE GENOMIC DNA]</scope>
</reference>
<dbReference type="FunFam" id="1.10.8.710:FF:000002">
    <property type="entry name" value="dynein heavy chain 17, axonemal"/>
    <property type="match status" value="1"/>
</dbReference>
<dbReference type="FunFam" id="1.10.287.2620:FF:000002">
    <property type="entry name" value="Dynein heavy chain 2, axonemal"/>
    <property type="match status" value="1"/>
</dbReference>
<evidence type="ECO:0000256" key="3">
    <source>
        <dbReference type="ARBA" id="ARBA00022490"/>
    </source>
</evidence>
<dbReference type="EMBL" id="UXSR01005253">
    <property type="protein sequence ID" value="VDD80336.1"/>
    <property type="molecule type" value="Genomic_DNA"/>
</dbReference>
<dbReference type="InterPro" id="IPR026983">
    <property type="entry name" value="DHC"/>
</dbReference>
<dbReference type="FunFam" id="3.40.50.300:FF:000049">
    <property type="entry name" value="Dynein, axonemal, heavy chain 5"/>
    <property type="match status" value="1"/>
</dbReference>
<dbReference type="InterPro" id="IPR041228">
    <property type="entry name" value="Dynein_C"/>
</dbReference>
<evidence type="ECO:0000256" key="14">
    <source>
        <dbReference type="SAM" id="Coils"/>
    </source>
</evidence>
<keyword evidence="5" id="KW-0677">Repeat</keyword>
<dbReference type="STRING" id="53468.A0A0R3UGI1"/>
<dbReference type="FunFam" id="3.10.490.20:FF:000002">
    <property type="entry name" value="Dynein axonemal heavy chain 17"/>
    <property type="match status" value="1"/>
</dbReference>
<dbReference type="FunFam" id="3.20.180.20:FF:000001">
    <property type="entry name" value="Dynein axonemal heavy chain 5"/>
    <property type="match status" value="1"/>
</dbReference>
<dbReference type="Pfam" id="PF12780">
    <property type="entry name" value="AAA_8"/>
    <property type="match status" value="1"/>
</dbReference>
<dbReference type="PANTHER" id="PTHR45703:SF8">
    <property type="entry name" value="DYNEINS HEAVY CHAIN"/>
    <property type="match status" value="1"/>
</dbReference>
<dbReference type="Pfam" id="PF12781">
    <property type="entry name" value="AAA_9"/>
    <property type="match status" value="1"/>
</dbReference>
<dbReference type="Gene3D" id="1.10.8.710">
    <property type="match status" value="1"/>
</dbReference>
<dbReference type="InterPro" id="IPR013594">
    <property type="entry name" value="Dynein_heavy_tail"/>
</dbReference>
<dbReference type="InterPro" id="IPR004273">
    <property type="entry name" value="Dynein_heavy_D6_P-loop"/>
</dbReference>
<dbReference type="SUPFAM" id="SSF52540">
    <property type="entry name" value="P-loop containing nucleoside triphosphate hydrolases"/>
    <property type="match status" value="4"/>
</dbReference>
<dbReference type="Gene3D" id="1.10.8.720">
    <property type="entry name" value="Region D6 of dynein motor"/>
    <property type="match status" value="1"/>
</dbReference>
<dbReference type="InterPro" id="IPR041466">
    <property type="entry name" value="Dynein_AAA5_ext"/>
</dbReference>
<dbReference type="SMART" id="SM00382">
    <property type="entry name" value="AAA"/>
    <property type="match status" value="2"/>
</dbReference>
<keyword evidence="6" id="KW-0547">Nucleotide-binding</keyword>
<accession>A0A0R3UGI1</accession>
<feature type="domain" description="AAA+ ATPase" evidence="16">
    <location>
        <begin position="1983"/>
        <end position="2121"/>
    </location>
</feature>
<dbReference type="Gene3D" id="1.10.472.130">
    <property type="match status" value="1"/>
</dbReference>
<dbReference type="InterPro" id="IPR027417">
    <property type="entry name" value="P-loop_NTPase"/>
</dbReference>
<keyword evidence="7" id="KW-0067">ATP-binding</keyword>
<evidence type="ECO:0000256" key="2">
    <source>
        <dbReference type="ARBA" id="ARBA00008887"/>
    </source>
</evidence>
<dbReference type="InterPro" id="IPR041658">
    <property type="entry name" value="AAA_lid_11"/>
</dbReference>
<dbReference type="Gene3D" id="3.10.490.20">
    <property type="match status" value="1"/>
</dbReference>
<keyword evidence="18" id="KW-1185">Reference proteome</keyword>
<feature type="coiled-coil region" evidence="14">
    <location>
        <begin position="3188"/>
        <end position="3215"/>
    </location>
</feature>
<dbReference type="InterPro" id="IPR035699">
    <property type="entry name" value="AAA_6"/>
</dbReference>
<keyword evidence="12" id="KW-0206">Cytoskeleton</keyword>
<dbReference type="OrthoDB" id="10251809at2759"/>
<dbReference type="InterPro" id="IPR024743">
    <property type="entry name" value="Dynein_HC_stalk"/>
</dbReference>
<dbReference type="Gene3D" id="3.40.50.300">
    <property type="entry name" value="P-loop containing nucleotide triphosphate hydrolases"/>
    <property type="match status" value="5"/>
</dbReference>
<dbReference type="Gene3D" id="1.10.8.1220">
    <property type="match status" value="1"/>
</dbReference>
<dbReference type="FunFam" id="3.40.50.300:FF:000945">
    <property type="entry name" value="Dynein axonemal heavy chain 9"/>
    <property type="match status" value="1"/>
</dbReference>
<name>A0A0R3UGI1_MESCO</name>
<keyword evidence="9 14" id="KW-0175">Coiled coil</keyword>
<dbReference type="Pfam" id="PF18198">
    <property type="entry name" value="AAA_lid_11"/>
    <property type="match status" value="1"/>
</dbReference>
<dbReference type="InterPro" id="IPR042219">
    <property type="entry name" value="AAA_lid_11_sf"/>
</dbReference>
<evidence type="ECO:0000256" key="9">
    <source>
        <dbReference type="ARBA" id="ARBA00023054"/>
    </source>
</evidence>
<evidence type="ECO:0000256" key="8">
    <source>
        <dbReference type="ARBA" id="ARBA00023017"/>
    </source>
</evidence>
<dbReference type="GO" id="GO:0051959">
    <property type="term" value="F:dynein light intermediate chain binding"/>
    <property type="evidence" value="ECO:0007669"/>
    <property type="project" value="InterPro"/>
</dbReference>
<keyword evidence="4" id="KW-0493">Microtubule</keyword>
<evidence type="ECO:0000256" key="1">
    <source>
        <dbReference type="ARBA" id="ARBA00004430"/>
    </source>
</evidence>
<dbReference type="FunFam" id="1.10.8.720:FF:000002">
    <property type="entry name" value="Dynein heavy chain 9, axonemal"/>
    <property type="match status" value="1"/>
</dbReference>
<dbReference type="Pfam" id="PF12777">
    <property type="entry name" value="MT"/>
    <property type="match status" value="1"/>
</dbReference>
<dbReference type="InterPro" id="IPR041589">
    <property type="entry name" value="DNAH3_AAA_lid_1"/>
</dbReference>
<dbReference type="GO" id="GO:0008569">
    <property type="term" value="F:minus-end-directed microtubule motor activity"/>
    <property type="evidence" value="ECO:0007669"/>
    <property type="project" value="InterPro"/>
</dbReference>
<protein>
    <recommendedName>
        <fullName evidence="16">AAA+ ATPase domain-containing protein</fullName>
    </recommendedName>
</protein>
<sequence>MSLEDLDDMRLRFVFEYILCMTDTKVEKLLKMREDTALIDKITDFFENQEEQLLVVVAATSATLEIYNAFPGVMKSKGFYFRKNSKISFERNAELQQLKAGITCGDLHKSPIHHFIAFVNSVLSPFVLNEKNREDWPDSLNEYIKRDLYNLQKKSEFVLARMEGKTYLAHPVGLDKLVDGQDPVASKGEDVIGSMMYSMETAVVEWSNQVNECLEQHSGQLTVEGQFPLPIQEYEFWRQRMTCMHDIYDQLVHPQVKKMAIILEQNESAYSASFKEMFKKVVRGSFESDSQADCFELLIYRKGSEHHTVSGATVVESETIVVFLTPLMNYLNDLENTAFDECRSAIQPIVHMLALIWVNCQYYRKTEQMVILITEIGNLLIQQCRTYLDPSEIVKEEPDSGMKKINEALDTFNYFKLVVDEYRTNVKESCIQQGVEPSEWVFHSSWVFSRIDAFIQRLELIKKFFTCNTDYNRLEKVEALGVVGATLSQHLANLYKEYQDAYKNFTDLNMDCLSTENDVFLKKVGKYFHVIEDFDHRMTTIVLKNFSDCPDAASTFKTIFMFGPLLSRPVIAPKIDHCFYKLIEFMHSDLDECKLTLDRHLASQDMLKEAIFKNLPPASGAMAWSMQLLRRAEALMSPLRHIDHLATKTERADKLRQKYEELTTLLADFRKRKLDELCQSAPEKCQVNLKLPLLKRDPGTLLMEVNFDNQLIEILREVHYLLQMSGEGVCDQEMPPDFEGLIPKPVDEIKEKLPSETLELFEEAEPLREAHLKLNQIANAYNTVRQHTYTVEYPLISTEVEAFDKSLAPAFKNLTWKNHDMDFIDSNLDIIGDLRDRVLTAHENLQKISIQASLWNAIPLYQGKERKYDCLIPLEDRENIKESRYREMVDAAEKILRLENMYLYKANPDSPEWISYQEAMEDVILEGLTEAVRCSLAYLSDHTDKSKTEMPIMQGTLIIDSTQLRFTPAMQEAQGESLMDLVDSLVQDITDQSRLVPLLSSHPPLPDIKAEIEAAELKAQEELAKEAASLDATADSNEEEGEKEGAEDLENAAPPETLVAENSLQQSGSTISKVTEESVRISNTIKDWVGFSNQVMQTPEIADLIMKITDHVTAVMRAASEYQANLESHYSFYWAEDRREFIRQFCLYGRLLTRDDVDGNGEITAPENPPTLEQFREIILRYDKVFEDVEKLEDAHVFDNWMRVDLKPFKVALLSEIRQWSDKFKQYLVDHVTNTLSGLSSFIHDSNVDLSFEGPAEKITYDKLVTILERLKLIREAEEATDAGFEPLRETVALLKEFGEELPDSVIKLLEVLPEQWNELKNCSVITKQKMQPLQEREVQNIRTLSSVYDEQVSVMRREFAESNIFLYECPDPYNQLDKWDVRLSETEEGVAAMQISAKSFDVRDIPNYVDLKTMRREMKANKKMWDLVHTFKSYVTSWKTQLWKAVDFETIEDVIRDVSLELRAVDKDVKRWSVFKGLEAALKDIGASVSAVSDLQNPAVKDRHWVELMQETGAVIDISDDTTLEALLSLNLHKYEDEVHGIVSKASNEQKIEGDLAKIESIWKNMFFEYETHERTGLLLPKQTETLTTILEETQVKVLDMMANRDNAYSIVKITYWNKILFTADKVLTLWFETQRVWSGLEAIFVLCEDIQEQMPKDVDLFFAHDKEFRILIQEMAKKPKIIEATTSQPELFDNIQAVRDGFFFCEKALAVYLEAKRLAFPRFYFVSQADLMDIVSKGKMPEKVFKHLSKLFDSICNLKISKSGTTLTAHKMEAKDGEIVKFLSAFTLVGQVEQWLDRLLSEMVHTLRLTLADAVAAYEEKPRDQWIFDYPAQIALTGSQIGWTAEVNIAFARLEEGLENAMKEYNKKQVNSLGTLIEMLLTDLTPGDRQKIMTLCTIDVHNRDAVSKLISMKVDSSKAFAWLSQLRVRWDEHKKECFINICDAEFAYAHEYLGCTPRLVVTPLTDRCYITLTQSLHLCMSGAPAGPAGTGKTETTKDLGRALGIMVYVFNCSEQMDYKSVGNIYKGLAQAGAWGCFDEFNRIAVEVLSVIAVQVKSIQDAIKTRKVTFDFLGEVIPLKPAVGLFITMNPGYAGRTELPENLKALFREVPCAMVVPDFGLICEIMLVAEGFLSARVLARKFITLYELCKELLSKQDHYDWGLRAIKSVLVVAGSLKRNNRDMAEDAVLMRALRDFNTPKIITDDLPVFLGLIKDLFPALEAPRKRNLKLEEDVKKATEDLGLQTEEAFILKVVQLDELFAVRHSVFIDGSAGAGKSEVWRTLHHTHQMNGRTPTAIDLDPKAVTNDELFGIINPATREWKDGLFSTIMRDMANLTHTGPKWIVLDGDIDPMWIESLNTVMDDNKILTLASNERIPLTPTMRLLFEISHLKTATPATVSRAGILYINASDLGWLPYVHSWLDSRVKENKVLSRTERPALSICFDKYVGPCLEVCNTKLKKITPIPDLAHVNMLCYLLECMLDTQKNSKDHREFTKENYESLFCFCCVWAMGGALFKDQMGDHRHEFHKWWINEFKTVKFPSSGTVFDFYWNLTSRKFEPWSSLLEPYVRDPDQPLQNCLVPTGETIRTRYFLDKLVHLGKPVMLVGGAGTGKSVLLQDLFSHLSIDVFMVKNISFNFYTTSLMLQEILDKSLEKKAGKNYAPPGQFRMIYFIDDLNMPEVDQYFTVQPHTLMRQHIDYKHFYDRTKLTLKVVHKTQYVAAMNPTAGSFTIQDRLQRHFCTFALSFPDEEAVKSIYATILSQHLKSAGMAATMMRVVPNLVAAAIAVHNKITTSFLPTAVCFHYVFNLRDLSNIFQGMLFSEAEVFRSDLSIVRLYRHEAMRVYSDKMVSKLDINQAVNIITNGLTSTFTEISTEDITNEPNLLCHFGRGIEADKQYAEIPSMEHMTRVLVESLDIYNESNATMNLVLFGDAVEHVMRITRILEMPRGNCLLVGVGGSGKQSLSRLASFIVGFEVSQIVLRRNYSMIDLKAHLATLYIKAGLRSMPVVFLMTDAQVADESFLVCVNDFLASGEISGLFNDEDQDNIINGIRSEAKAMGYNESNDSCWKYFIEKVRRTLRMVLCFSPVGNTLRTRARRFPALVTCTCIDWFHEWPQEALLSVSLRFLEDCEGLEDDIRESVSEYMAYLHTTVSEVSEMYFEKERRRNYTTPKSFLEMISLYKRLISNQLHEVQAMIERLNNGLERLNDAAAQTADLKIQLAEQTVVVKEKNEAANALVETVSKETEIVMTEKDFVAGEEAKVAVIKNEVEIKQKDCERDLMKAEPALVAAQEALNTLNKNNLSELKALGSPPADVEMVCSAVMALFAMDGKVPKDRSWKAAKASIMSKADTLLFNLVNYDKEHIHPESKKVALGYVKNPNFNPEVIKTKSLAAAGLCSWVINILKFHDVFLEVKPKRDALDAANEELRQASEKLQGLQDKVRVLEESLGKLTAEFRAATEEKLRCQKMADDTALTLDLANRLVSGFASENVRWAQEVKNLFKLGETICGDVIFTTSFISYFGYLSTFFRDELMERRIRPFLDQQKVQIPRRQNIDPLKMLINDAIVAGWNNEGLPSDRMSTENATILTFCERWPLMVDPQLQAIKWIKTKYGNELVVTRLTQKGFIDEIIRAIENGQVVLIENLGETIDAILDPVIGRVTIQKGKLMLIGDKEIRYNPNFKLILHTKLANPHYQPELQAQTTLINFTVTRSGLEDQLLAVVVSKERPDLEKLKSDLTKQQNEFKIALKTLEDSLLAKLAATGGNFLGDHSLVENLETNKRTATEIEEKVAEAKVTEVEINVAREHYRNVASRAALIYFIMNDLNRIHPMYQFSLKAFRTVFEWAIDTAPEAETEEERLMNLMDNITYSIYVYTTRGLFERDKLIFCVLMVLQVQQNSGDFPQFLIDFLLRYPAVPDLKSPVDFLSDLSWGGVQALVRIDNFRDLDKDIVASAKRWKAFVDTEAPEKEKLPQEWKNKSEAEKLCIMRALRPDRMTYALVYFISTTFGAKYVEGRQVDFATSYKESKPNVPVFFILSPGVDPLKDVEVLGRKLGFSVDKNNFHNVSLGQGQEVVAENALDLGAVEGHWVVLQNIHLVKRWLPTLEKKLEQLGEVSNPKFRIFISAEPAATADTHIIPQGILENAIKITNEPPTGMQANLHKALDNFTQETLERCSKEAEFKPILFALCYFHAVVTERRKFGAQGWNRSYPFSSGDLRICLDVLYNYLESSTKVPWEDLRYLFGEIMYGGHITDDWDRRLCKTFLEEYLQPELIDGDLYLAPGFLVAPNSDYVGYHAYIDDALPPESPHLYGLHPNAEIEFLTKNAERVFRMVLELQQRDSSGGGGESISREEALLQIIEDLTERLPDNFNMAELGARQAPDERTPYTVVALQECERMNILLAEIRRSLKELRLGLRGELTMSGDMDILAGHLFLDSVPETWERYAYPSLYPLGLWFADMLSRVKELDIWVQDFNLPGSVWLGGLFNPQSFLTAVIQQTARKFEWPLDKICINVEVTKKWRDDMGSAPREGAYVHGLYMEGARWDMAANSVVESLMKELSPPVPVIMLRAVPADRQEGRLAALYACPVYKTKMRGPTFVWTFHLRTKEKPAKWIMGGVALLFQV</sequence>
<dbReference type="InterPro" id="IPR013602">
    <property type="entry name" value="Dynein_heavy_linker"/>
</dbReference>
<feature type="coiled-coil region" evidence="14">
    <location>
        <begin position="645"/>
        <end position="672"/>
    </location>
</feature>
<dbReference type="FunFam" id="3.40.50.300:FF:002141">
    <property type="entry name" value="Dynein heavy chain"/>
    <property type="match status" value="1"/>
</dbReference>
<organism evidence="17 18">
    <name type="scientific">Mesocestoides corti</name>
    <name type="common">Flatworm</name>
    <dbReference type="NCBI Taxonomy" id="53468"/>
    <lineage>
        <taxon>Eukaryota</taxon>
        <taxon>Metazoa</taxon>
        <taxon>Spiralia</taxon>
        <taxon>Lophotrochozoa</taxon>
        <taxon>Platyhelminthes</taxon>
        <taxon>Cestoda</taxon>
        <taxon>Eucestoda</taxon>
        <taxon>Cyclophyllidea</taxon>
        <taxon>Mesocestoididae</taxon>
        <taxon>Mesocestoides</taxon>
    </lineage>
</organism>
<dbReference type="InterPro" id="IPR042228">
    <property type="entry name" value="Dynein_linker_3"/>
</dbReference>
<dbReference type="Proteomes" id="UP000267029">
    <property type="component" value="Unassembled WGS sequence"/>
</dbReference>